<dbReference type="Pfam" id="PF17918">
    <property type="entry name" value="TetR_C_15"/>
    <property type="match status" value="1"/>
</dbReference>
<reference evidence="4 5" key="1">
    <citation type="submission" date="2023-07" db="EMBL/GenBank/DDBJ databases">
        <title>Genomic Encyclopedia of Type Strains, Phase IV (KMG-IV): sequencing the most valuable type-strain genomes for metagenomic binning, comparative biology and taxonomic classification.</title>
        <authorList>
            <person name="Goeker M."/>
        </authorList>
    </citation>
    <scope>NUCLEOTIDE SEQUENCE [LARGE SCALE GENOMIC DNA]</scope>
    <source>
        <strain evidence="4 5">DSM 19619</strain>
    </source>
</reference>
<organism evidence="4 5">
    <name type="scientific">Labrys wisconsinensis</name>
    <dbReference type="NCBI Taxonomy" id="425677"/>
    <lineage>
        <taxon>Bacteria</taxon>
        <taxon>Pseudomonadati</taxon>
        <taxon>Pseudomonadota</taxon>
        <taxon>Alphaproteobacteria</taxon>
        <taxon>Hyphomicrobiales</taxon>
        <taxon>Xanthobacteraceae</taxon>
        <taxon>Labrys</taxon>
    </lineage>
</organism>
<comment type="caution">
    <text evidence="4">The sequence shown here is derived from an EMBL/GenBank/DDBJ whole genome shotgun (WGS) entry which is preliminary data.</text>
</comment>
<sequence>MILDAGAQVLARTGWAKFTTNAVAEAAGVSIGSLYQYFPNKLALVDAITHRHLETVLLLLGRIGDGDLPLDRRIEQLISGMIAIHAVDPGLHRVLMEEVPISETMRAVHRQFETQHLERYRLLVRSARSGMPEDVEAVAAQVLSSAVAGVIHDAARRGNLRGEAVREELARLVGACLQAGPPILDPPGGLA</sequence>
<dbReference type="InterPro" id="IPR050109">
    <property type="entry name" value="HTH-type_TetR-like_transc_reg"/>
</dbReference>
<dbReference type="Gene3D" id="1.10.357.10">
    <property type="entry name" value="Tetracycline Repressor, domain 2"/>
    <property type="match status" value="1"/>
</dbReference>
<keyword evidence="5" id="KW-1185">Reference proteome</keyword>
<dbReference type="InterPro" id="IPR009057">
    <property type="entry name" value="Homeodomain-like_sf"/>
</dbReference>
<dbReference type="PRINTS" id="PR00455">
    <property type="entry name" value="HTHTETR"/>
</dbReference>
<gene>
    <name evidence="4" type="ORF">QO011_002477</name>
</gene>
<dbReference type="RefSeq" id="WP_307272204.1">
    <property type="nucleotide sequence ID" value="NZ_JAUSVX010000003.1"/>
</dbReference>
<evidence type="ECO:0000259" key="3">
    <source>
        <dbReference type="PROSITE" id="PS50977"/>
    </source>
</evidence>
<evidence type="ECO:0000313" key="5">
    <source>
        <dbReference type="Proteomes" id="UP001242480"/>
    </source>
</evidence>
<protein>
    <submittedName>
        <fullName evidence="4">AcrR family transcriptional regulator</fullName>
    </submittedName>
</protein>
<dbReference type="PANTHER" id="PTHR30055:SF223">
    <property type="entry name" value="HTH-TYPE TRANSCRIPTIONAL REGULATOR UIDR"/>
    <property type="match status" value="1"/>
</dbReference>
<name>A0ABU0J5C6_9HYPH</name>
<feature type="domain" description="HTH tetR-type" evidence="3">
    <location>
        <begin position="1"/>
        <end position="56"/>
    </location>
</feature>
<proteinExistence type="predicted"/>
<dbReference type="InterPro" id="IPR041669">
    <property type="entry name" value="TetR_C_15"/>
</dbReference>
<dbReference type="SUPFAM" id="SSF46689">
    <property type="entry name" value="Homeodomain-like"/>
    <property type="match status" value="1"/>
</dbReference>
<dbReference type="PROSITE" id="PS50977">
    <property type="entry name" value="HTH_TETR_2"/>
    <property type="match status" value="1"/>
</dbReference>
<feature type="DNA-binding region" description="H-T-H motif" evidence="2">
    <location>
        <begin position="19"/>
        <end position="38"/>
    </location>
</feature>
<keyword evidence="1 2" id="KW-0238">DNA-binding</keyword>
<dbReference type="EMBL" id="JAUSVX010000003">
    <property type="protein sequence ID" value="MDQ0469466.1"/>
    <property type="molecule type" value="Genomic_DNA"/>
</dbReference>
<evidence type="ECO:0000256" key="2">
    <source>
        <dbReference type="PROSITE-ProRule" id="PRU00335"/>
    </source>
</evidence>
<dbReference type="Proteomes" id="UP001242480">
    <property type="component" value="Unassembled WGS sequence"/>
</dbReference>
<evidence type="ECO:0000313" key="4">
    <source>
        <dbReference type="EMBL" id="MDQ0469466.1"/>
    </source>
</evidence>
<dbReference type="Pfam" id="PF00440">
    <property type="entry name" value="TetR_N"/>
    <property type="match status" value="1"/>
</dbReference>
<evidence type="ECO:0000256" key="1">
    <source>
        <dbReference type="ARBA" id="ARBA00023125"/>
    </source>
</evidence>
<dbReference type="InterPro" id="IPR001647">
    <property type="entry name" value="HTH_TetR"/>
</dbReference>
<dbReference type="PANTHER" id="PTHR30055">
    <property type="entry name" value="HTH-TYPE TRANSCRIPTIONAL REGULATOR RUTR"/>
    <property type="match status" value="1"/>
</dbReference>
<accession>A0ABU0J5C6</accession>